<dbReference type="InterPro" id="IPR001245">
    <property type="entry name" value="Ser-Thr/Tyr_kinase_cat_dom"/>
</dbReference>
<reference evidence="2" key="1">
    <citation type="submission" date="2023-07" db="EMBL/GenBank/DDBJ databases">
        <authorList>
            <person name="Stuckert A."/>
        </authorList>
    </citation>
    <scope>NUCLEOTIDE SEQUENCE</scope>
</reference>
<dbReference type="SMART" id="SM00220">
    <property type="entry name" value="S_TKc"/>
    <property type="match status" value="1"/>
</dbReference>
<dbReference type="Proteomes" id="UP001176940">
    <property type="component" value="Unassembled WGS sequence"/>
</dbReference>
<dbReference type="InterPro" id="IPR011009">
    <property type="entry name" value="Kinase-like_dom_sf"/>
</dbReference>
<dbReference type="InterPro" id="IPR056924">
    <property type="entry name" value="SH3_Tf2-1"/>
</dbReference>
<feature type="domain" description="Protein kinase" evidence="1">
    <location>
        <begin position="266"/>
        <end position="557"/>
    </location>
</feature>
<organism evidence="2 3">
    <name type="scientific">Ranitomeya imitator</name>
    <name type="common">mimic poison frog</name>
    <dbReference type="NCBI Taxonomy" id="111125"/>
    <lineage>
        <taxon>Eukaryota</taxon>
        <taxon>Metazoa</taxon>
        <taxon>Chordata</taxon>
        <taxon>Craniata</taxon>
        <taxon>Vertebrata</taxon>
        <taxon>Euteleostomi</taxon>
        <taxon>Amphibia</taxon>
        <taxon>Batrachia</taxon>
        <taxon>Anura</taxon>
        <taxon>Neobatrachia</taxon>
        <taxon>Hyloidea</taxon>
        <taxon>Dendrobatidae</taxon>
        <taxon>Dendrobatinae</taxon>
        <taxon>Ranitomeya</taxon>
    </lineage>
</organism>
<evidence type="ECO:0000259" key="1">
    <source>
        <dbReference type="PROSITE" id="PS50011"/>
    </source>
</evidence>
<comment type="caution">
    <text evidence="2">The sequence shown here is derived from an EMBL/GenBank/DDBJ whole genome shotgun (WGS) entry which is preliminary data.</text>
</comment>
<evidence type="ECO:0000313" key="3">
    <source>
        <dbReference type="Proteomes" id="UP001176940"/>
    </source>
</evidence>
<dbReference type="PANTHER" id="PTHR44167:SF24">
    <property type="entry name" value="SERINE_THREONINE-PROTEIN KINASE CHK2"/>
    <property type="match status" value="1"/>
</dbReference>
<dbReference type="PANTHER" id="PTHR44167">
    <property type="entry name" value="OVARIAN-SPECIFIC SERINE/THREONINE-PROTEIN KINASE LOK-RELATED"/>
    <property type="match status" value="1"/>
</dbReference>
<dbReference type="Gene3D" id="1.10.510.10">
    <property type="entry name" value="Transferase(Phosphotransferase) domain 1"/>
    <property type="match status" value="1"/>
</dbReference>
<dbReference type="EMBL" id="CAUEEQ010016634">
    <property type="protein sequence ID" value="CAJ0940240.1"/>
    <property type="molecule type" value="Genomic_DNA"/>
</dbReference>
<keyword evidence="3" id="KW-1185">Reference proteome</keyword>
<name>A0ABN9LEN9_9NEOB</name>
<protein>
    <recommendedName>
        <fullName evidence="1">Protein kinase domain-containing protein</fullName>
    </recommendedName>
</protein>
<dbReference type="Pfam" id="PF07714">
    <property type="entry name" value="PK_Tyr_Ser-Thr"/>
    <property type="match status" value="1"/>
</dbReference>
<sequence length="656" mass="75080">GQDEAEIYCQKFRKWSVLTQWNECALAAKFRDGLSEAIKDVMVGFPVPTGLNESMTMAIQIDRRLRERKPVHHLAVSSEQAPEIMQCDRIQSRSERQNYRRKDGLCFYCGDSAHVISACSKRTKKVDKSVAIGTLQSKFILSVTLICSLSSISVDAYVDSGAALSLMDWSFANRCGFSLEPLEVPIPLKGIDSTPLAMNKPQYWTQVTMRMTPVHQEVIRFLVSSPKFKPRFIGPYRILEILNPVSFRLDLPASFAIHNVFHRSLLRKYEWLPHGTTHPPPIALNRRQICSIRPQPLQVDGTDRQGYLDDTGNFRVEEIEEQLESDSEDSVRLDGDLTQIVTVRMRHNTKRKILQLVHENVLQVNEIETDCYKTKLVTHTFNGHVCPFNEAKQDFSVSQLFSFLKQMTLGLQELHRHNIVHCDLRCSHIYINPGKNAVSKHINGKLSGRKRCSVMNRSAPEVRNKGVYSKASDVFNLAAVFWEAISLNLNIIYQNRLIEPFQYCDTHLETYCQSVKNQGQIEDPVHKLLICVQTCWNPNPTKRPTLDKIINVINEIMTPNTQCSATAGALNYDPVPNDDEEMEELYDKEQEEVYDKVINCDSDSDYNWDSVINEIASRFGLPKSRKLFFYVKEQDDYEDVGISRSSKTPSKRGFIL</sequence>
<feature type="non-terminal residue" evidence="2">
    <location>
        <position position="1"/>
    </location>
</feature>
<evidence type="ECO:0000313" key="2">
    <source>
        <dbReference type="EMBL" id="CAJ0940240.1"/>
    </source>
</evidence>
<proteinExistence type="predicted"/>
<dbReference type="PROSITE" id="PS50011">
    <property type="entry name" value="PROTEIN_KINASE_DOM"/>
    <property type="match status" value="1"/>
</dbReference>
<dbReference type="SUPFAM" id="SSF56112">
    <property type="entry name" value="Protein kinase-like (PK-like)"/>
    <property type="match status" value="1"/>
</dbReference>
<accession>A0ABN9LEN9</accession>
<gene>
    <name evidence="2" type="ORF">RIMI_LOCUS8401291</name>
</gene>
<dbReference type="InterPro" id="IPR000719">
    <property type="entry name" value="Prot_kinase_dom"/>
</dbReference>
<dbReference type="Pfam" id="PF24626">
    <property type="entry name" value="SH3_Tf2-1"/>
    <property type="match status" value="1"/>
</dbReference>
<dbReference type="CDD" id="cd00303">
    <property type="entry name" value="retropepsin_like"/>
    <property type="match status" value="1"/>
</dbReference>